<evidence type="ECO:0000259" key="8">
    <source>
        <dbReference type="Pfam" id="PF04389"/>
    </source>
</evidence>
<dbReference type="AlphaFoldDB" id="A0A077RB19"/>
<feature type="chain" id="PRO_5005105130" description="Peptide hydrolase" evidence="7">
    <location>
        <begin position="26"/>
        <end position="549"/>
    </location>
</feature>
<evidence type="ECO:0000313" key="9">
    <source>
        <dbReference type="EMBL" id="CDI54444.1"/>
    </source>
</evidence>
<dbReference type="GO" id="GO:0004177">
    <property type="term" value="F:aminopeptidase activity"/>
    <property type="evidence" value="ECO:0007669"/>
    <property type="project" value="UniProtKB-KW"/>
</dbReference>
<evidence type="ECO:0000256" key="2">
    <source>
        <dbReference type="ARBA" id="ARBA00005634"/>
    </source>
</evidence>
<comment type="cofactor">
    <cofactor evidence="1">
        <name>Zn(2+)</name>
        <dbReference type="ChEBI" id="CHEBI:29105"/>
    </cofactor>
</comment>
<keyword evidence="9" id="KW-0031">Aminopeptidase</keyword>
<proteinExistence type="inferred from homology"/>
<keyword evidence="3 7" id="KW-0645">Protease</keyword>
<protein>
    <recommendedName>
        <fullName evidence="7">Peptide hydrolase</fullName>
        <ecNumber evidence="7">3.4.-.-</ecNumber>
    </recommendedName>
</protein>
<name>A0A077RB19_9BASI</name>
<dbReference type="PANTHER" id="PTHR12147:SF26">
    <property type="entry name" value="PEPTIDASE M28 DOMAIN-CONTAINING PROTEIN"/>
    <property type="match status" value="1"/>
</dbReference>
<dbReference type="GO" id="GO:0008235">
    <property type="term" value="F:metalloexopeptidase activity"/>
    <property type="evidence" value="ECO:0007669"/>
    <property type="project" value="InterPro"/>
</dbReference>
<dbReference type="Pfam" id="PF04389">
    <property type="entry name" value="Peptidase_M28"/>
    <property type="match status" value="1"/>
</dbReference>
<evidence type="ECO:0000256" key="5">
    <source>
        <dbReference type="ARBA" id="ARBA00022801"/>
    </source>
</evidence>
<sequence length="549" mass="59887">MLAFTKHGRIAVGLALALAATTANAGPTVSKANVWTYWMTPASTPTSNYANLESSSWSCAVETALITPADSSAYFVHRAPSKTAHCIVDLSNDSPIIGDNVYPEVVLFKREPLSSNLQTGDEIEAWYWRSLSALSTFNDGQGKSWQESGQESFSIAPVQSWSSPEILSKGDGWMLLTVTEKTLASIDRFATSDTRIQRLAFRPTSSYHSLSPTGEVEIGFGVGEKSQNKKPEPKFRKPRHNDVIAKLVSSSALDPQRILKDVRILTGEDKQPKAVGEWHTRHSSTYGARLAGKWIKQQLEESLSRLNGSWCEHWEYSPYFAPNVVCHIASTATLSSTGSNVQSKEEDEALVVISAHFDSRGTFGSTTAPGGDDDASGTSALLGIARVIGSSQLGFKSPIQLVAFSGEEQGLVGSQYYAKHLSDSQIGVNLAIQMDMLAYRSPGEPMQIAFPDKLSTVSATRYVQQIAHIYAPQLEQGYTPACCSDHQSFWENNFPATWVFERNGPIADPMYHNSADTTDRQGYDVNQLAAIAKVVTATLLDIAAFHMLV</sequence>
<keyword evidence="7" id="KW-0732">Signal</keyword>
<dbReference type="GO" id="GO:0006508">
    <property type="term" value="P:proteolysis"/>
    <property type="evidence" value="ECO:0007669"/>
    <property type="project" value="UniProtKB-KW"/>
</dbReference>
<organism evidence="9">
    <name type="scientific">Melanopsichium pennsylvanicum 4</name>
    <dbReference type="NCBI Taxonomy" id="1398559"/>
    <lineage>
        <taxon>Eukaryota</taxon>
        <taxon>Fungi</taxon>
        <taxon>Dikarya</taxon>
        <taxon>Basidiomycota</taxon>
        <taxon>Ustilaginomycotina</taxon>
        <taxon>Ustilaginomycetes</taxon>
        <taxon>Ustilaginales</taxon>
        <taxon>Ustilaginaceae</taxon>
        <taxon>Melanopsichium</taxon>
    </lineage>
</organism>
<evidence type="ECO:0000256" key="1">
    <source>
        <dbReference type="ARBA" id="ARBA00001947"/>
    </source>
</evidence>
<dbReference type="SUPFAM" id="SSF53187">
    <property type="entry name" value="Zn-dependent exopeptidases"/>
    <property type="match status" value="1"/>
</dbReference>
<feature type="signal peptide" evidence="7">
    <location>
        <begin position="1"/>
        <end position="25"/>
    </location>
</feature>
<evidence type="ECO:0000256" key="7">
    <source>
        <dbReference type="RuleBase" id="RU361240"/>
    </source>
</evidence>
<accession>A0A077RB19</accession>
<comment type="similarity">
    <text evidence="2">Belongs to the peptidase M28 family. M28B subfamily.</text>
</comment>
<dbReference type="EC" id="3.4.-.-" evidence="7"/>
<keyword evidence="6 7" id="KW-0862">Zinc</keyword>
<dbReference type="EMBL" id="HG529615">
    <property type="protein sequence ID" value="CDI54444.1"/>
    <property type="molecule type" value="Genomic_DNA"/>
</dbReference>
<keyword evidence="5 7" id="KW-0378">Hydrolase</keyword>
<reference evidence="9" key="1">
    <citation type="journal article" date="2014" name="Genome Biol. Evol.">
        <title>Gene Loss Rather Than Gene Gain Is Associated with a Host Jump from Monocots to Dicots in the Smut Fungus Melanopsichium pennsylvanicum.</title>
        <authorList>
            <person name="Sharma R."/>
            <person name="Mishra B."/>
            <person name="Runge F."/>
            <person name="Thines M."/>
        </authorList>
    </citation>
    <scope>NUCLEOTIDE SEQUENCE</scope>
    <source>
        <strain evidence="9">4</strain>
    </source>
</reference>
<dbReference type="InterPro" id="IPR007484">
    <property type="entry name" value="Peptidase_M28"/>
</dbReference>
<evidence type="ECO:0000256" key="6">
    <source>
        <dbReference type="ARBA" id="ARBA00022833"/>
    </source>
</evidence>
<keyword evidence="4 7" id="KW-0479">Metal-binding</keyword>
<dbReference type="PANTHER" id="PTHR12147">
    <property type="entry name" value="METALLOPEPTIDASE M28 FAMILY MEMBER"/>
    <property type="match status" value="1"/>
</dbReference>
<dbReference type="InterPro" id="IPR045175">
    <property type="entry name" value="M28_fam"/>
</dbReference>
<dbReference type="GO" id="GO:0046872">
    <property type="term" value="F:metal ion binding"/>
    <property type="evidence" value="ECO:0007669"/>
    <property type="project" value="UniProtKB-KW"/>
</dbReference>
<feature type="domain" description="Peptidase M28" evidence="8">
    <location>
        <begin position="343"/>
        <end position="536"/>
    </location>
</feature>
<evidence type="ECO:0000256" key="3">
    <source>
        <dbReference type="ARBA" id="ARBA00022670"/>
    </source>
</evidence>
<dbReference type="Gene3D" id="3.40.630.10">
    <property type="entry name" value="Zn peptidases"/>
    <property type="match status" value="1"/>
</dbReference>
<evidence type="ECO:0000256" key="4">
    <source>
        <dbReference type="ARBA" id="ARBA00022723"/>
    </source>
</evidence>